<proteinExistence type="predicted"/>
<accession>A0ACB5TQ91</accession>
<protein>
    <submittedName>
        <fullName evidence="1">Unnamed protein product</fullName>
    </submittedName>
</protein>
<dbReference type="Proteomes" id="UP001165101">
    <property type="component" value="Unassembled WGS sequence"/>
</dbReference>
<comment type="caution">
    <text evidence="1">The sequence shown here is derived from an EMBL/GenBank/DDBJ whole genome shotgun (WGS) entry which is preliminary data.</text>
</comment>
<sequence length="1200" mass="132028">MSVPFTVIALYSYPLADQEAAEDDLPFNAKQLITVSSVPDDDWYGGSYTDSNGQYRSGFFPQSFVKIHAEPTQTSAPIPVEPTKSSTVSAPEPISSPIATTTIPEPVAAAEEPPSPQPIATPTPVKNTTSQSPVEEKFRHLKETKTDLEESIIKDEKFSPSKLPEHIDSNFKNKLKAFNVSAEPPLPGHMSVDDRYNKKKPFSSPDAHRSSYIPPMFGTNNEKKHELKQPAPTNVVSENSPANETEEDAAPRMTLKQRMQLLEEQRKKEEEAIAAAEQRKLEKKKKLKKRTTETHGESPLETTHTGHSISTNNTGSTQLTEATEGYQQSIEGASLQQEISNESAQSTEPVYEEEENEDEEKEDANEVEEEEEEEDDKDVNDEDEDDEEGDEDDEEDEEDEEELKKRQLRERMAKLSGGMGMMGMMGGVGFGLPGMGAPPKATKPKKKTVKKSNTNTEESEEMANLPKAIPVLPFANPQALPGLASQLGKKPMDDESEEEDEEEKKEEDDDDEEEEEPKKDEDDEDEEESKVDDEFTHPASPHAPKIPEATPIATENTDIKHNHPYRHISFSETEPVSDHRGIDADEEDFEPESGHESFAMPHAPPPKSLSSSIDGDSSSDETPIDSKDINEATQLNNTSPVQKELGDDRFPDSSHIIPINRPTAQPTGYEAEDEFTDRNSSLMGSPVRPAEPTLYSPQRVTNSNAAHTTTGLERRTGPIPQESTTITSPTKLPPPPPPFSAVPPIPGSAPPIPGSAPPIPGSAPPIPSAAPPIPGQAPSIPAPTPVGTIPPIPRVPTGPEHTNHHGPGSAPPPPPPTGAAPPVPRAATVHSESRRPSTNSIKRASTSYPQQHAPPPIPSQQAPPIPFQEPPHHHTAPPPPPPSAPAPPAPVPAVPGDNILAQTSGPDALYKSINTNDTQSSGRMNSPFEDPRIGRSSMEVSRTSPSVNSESFSQGLRLSEYVQGNYGDWWVSRKLPGDSKFKDVLFEINSFSQEKRCSRSVLYIDYYILNKDYSQIIWEISCDANHPENILSYSETLLPTPSASQEYLKKASSTYGPKIIELTKSAQRTSLKQEFISWIFDQLPPKVLRNVGKSYGTVIYRNIDNKDVRNYDKIRPGDIFSAVHAKFESRSALHKKSVELGTSRQPHMAVITEFDKIKNKFRVVEQDPRGVVQESSYKLSDMKSGRIEVFRVVGRNYVGW</sequence>
<name>A0ACB5TQ91_CANBO</name>
<evidence type="ECO:0000313" key="2">
    <source>
        <dbReference type="Proteomes" id="UP001165101"/>
    </source>
</evidence>
<dbReference type="EMBL" id="BSXV01001099">
    <property type="protein sequence ID" value="GME91754.1"/>
    <property type="molecule type" value="Genomic_DNA"/>
</dbReference>
<reference evidence="1" key="1">
    <citation type="submission" date="2023-04" db="EMBL/GenBank/DDBJ databases">
        <title>Candida boidinii NBRC 1967.</title>
        <authorList>
            <person name="Ichikawa N."/>
            <person name="Sato H."/>
            <person name="Tonouchi N."/>
        </authorList>
    </citation>
    <scope>NUCLEOTIDE SEQUENCE</scope>
    <source>
        <strain evidence="1">NBRC 1967</strain>
    </source>
</reference>
<organism evidence="1 2">
    <name type="scientific">Candida boidinii</name>
    <name type="common">Yeast</name>
    <dbReference type="NCBI Taxonomy" id="5477"/>
    <lineage>
        <taxon>Eukaryota</taxon>
        <taxon>Fungi</taxon>
        <taxon>Dikarya</taxon>
        <taxon>Ascomycota</taxon>
        <taxon>Saccharomycotina</taxon>
        <taxon>Pichiomycetes</taxon>
        <taxon>Pichiales</taxon>
        <taxon>Pichiaceae</taxon>
        <taxon>Ogataea</taxon>
        <taxon>Ogataea/Candida clade</taxon>
    </lineage>
</organism>
<evidence type="ECO:0000313" key="1">
    <source>
        <dbReference type="EMBL" id="GME91754.1"/>
    </source>
</evidence>
<keyword evidence="2" id="KW-1185">Reference proteome</keyword>
<gene>
    <name evidence="1" type="ORF">Cboi01_000243300</name>
</gene>